<dbReference type="AlphaFoldDB" id="A0A0D2C6H4"/>
<dbReference type="HOGENOM" id="CLU_1970309_0_0_1"/>
<proteinExistence type="predicted"/>
<dbReference type="RefSeq" id="XP_016246291.1">
    <property type="nucleotide sequence ID" value="XM_016396435.1"/>
</dbReference>
<feature type="compositionally biased region" description="Basic and acidic residues" evidence="1">
    <location>
        <begin position="1"/>
        <end position="11"/>
    </location>
</feature>
<evidence type="ECO:0000256" key="1">
    <source>
        <dbReference type="SAM" id="MobiDB-lite"/>
    </source>
</evidence>
<accession>A0A0D2C6H4</accession>
<dbReference type="Proteomes" id="UP000054466">
    <property type="component" value="Unassembled WGS sequence"/>
</dbReference>
<evidence type="ECO:0000313" key="3">
    <source>
        <dbReference type="Proteomes" id="UP000054466"/>
    </source>
</evidence>
<dbReference type="VEuPathDB" id="FungiDB:PV07_09203"/>
<organism evidence="2 3">
    <name type="scientific">Cladophialophora immunda</name>
    <dbReference type="NCBI Taxonomy" id="569365"/>
    <lineage>
        <taxon>Eukaryota</taxon>
        <taxon>Fungi</taxon>
        <taxon>Dikarya</taxon>
        <taxon>Ascomycota</taxon>
        <taxon>Pezizomycotina</taxon>
        <taxon>Eurotiomycetes</taxon>
        <taxon>Chaetothyriomycetidae</taxon>
        <taxon>Chaetothyriales</taxon>
        <taxon>Herpotrichiellaceae</taxon>
        <taxon>Cladophialophora</taxon>
    </lineage>
</organism>
<evidence type="ECO:0000313" key="2">
    <source>
        <dbReference type="EMBL" id="KIW26075.1"/>
    </source>
</evidence>
<feature type="region of interest" description="Disordered" evidence="1">
    <location>
        <begin position="107"/>
        <end position="127"/>
    </location>
</feature>
<reference evidence="2 3" key="1">
    <citation type="submission" date="2015-01" db="EMBL/GenBank/DDBJ databases">
        <title>The Genome Sequence of Cladophialophora immunda CBS83496.</title>
        <authorList>
            <consortium name="The Broad Institute Genomics Platform"/>
            <person name="Cuomo C."/>
            <person name="de Hoog S."/>
            <person name="Gorbushina A."/>
            <person name="Stielow B."/>
            <person name="Teixiera M."/>
            <person name="Abouelleil A."/>
            <person name="Chapman S.B."/>
            <person name="Priest M."/>
            <person name="Young S.K."/>
            <person name="Wortman J."/>
            <person name="Nusbaum C."/>
            <person name="Birren B."/>
        </authorList>
    </citation>
    <scope>NUCLEOTIDE SEQUENCE [LARGE SCALE GENOMIC DNA]</scope>
    <source>
        <strain evidence="2 3">CBS 83496</strain>
    </source>
</reference>
<name>A0A0D2C6H4_9EURO</name>
<protein>
    <submittedName>
        <fullName evidence="2">Uncharacterized protein</fullName>
    </submittedName>
</protein>
<gene>
    <name evidence="2" type="ORF">PV07_09203</name>
</gene>
<keyword evidence="3" id="KW-1185">Reference proteome</keyword>
<dbReference type="EMBL" id="KN847044">
    <property type="protein sequence ID" value="KIW26075.1"/>
    <property type="molecule type" value="Genomic_DNA"/>
</dbReference>
<dbReference type="GeneID" id="27348397"/>
<feature type="region of interest" description="Disordered" evidence="1">
    <location>
        <begin position="1"/>
        <end position="22"/>
    </location>
</feature>
<feature type="compositionally biased region" description="Basic residues" evidence="1">
    <location>
        <begin position="114"/>
        <end position="127"/>
    </location>
</feature>
<sequence length="127" mass="13902">MVEARGRENPRHGLRPLTSSLSTSGWTIDNRTRLPHSRTRNRAHLLLLTNQPPQCSIMQKGGGPSFGETKKSCIDGLTCILCTPSTSRKRYLFTHGLDSSPTCGELRAAGGKRLSNRTRAGTKRSLA</sequence>